<feature type="compositionally biased region" description="Basic and acidic residues" evidence="1">
    <location>
        <begin position="277"/>
        <end position="289"/>
    </location>
</feature>
<feature type="region of interest" description="Disordered" evidence="1">
    <location>
        <begin position="739"/>
        <end position="759"/>
    </location>
</feature>
<feature type="compositionally biased region" description="Polar residues" evidence="1">
    <location>
        <begin position="739"/>
        <end position="749"/>
    </location>
</feature>
<feature type="compositionally biased region" description="Polar residues" evidence="1">
    <location>
        <begin position="891"/>
        <end position="904"/>
    </location>
</feature>
<feature type="compositionally biased region" description="Polar residues" evidence="1">
    <location>
        <begin position="931"/>
        <end position="940"/>
    </location>
</feature>
<evidence type="ECO:0000256" key="1">
    <source>
        <dbReference type="SAM" id="MobiDB-lite"/>
    </source>
</evidence>
<protein>
    <recommendedName>
        <fullName evidence="4">COP1-interacting protein 7</fullName>
    </recommendedName>
</protein>
<feature type="compositionally biased region" description="Polar residues" evidence="1">
    <location>
        <begin position="846"/>
        <end position="861"/>
    </location>
</feature>
<dbReference type="PANTHER" id="PTHR31008">
    <property type="entry name" value="COP1-INTERACTING PROTEIN-RELATED"/>
    <property type="match status" value="1"/>
</dbReference>
<evidence type="ECO:0000313" key="3">
    <source>
        <dbReference type="Proteomes" id="UP001497516"/>
    </source>
</evidence>
<feature type="region of interest" description="Disordered" evidence="1">
    <location>
        <begin position="214"/>
        <end position="387"/>
    </location>
</feature>
<feature type="compositionally biased region" description="Polar residues" evidence="1">
    <location>
        <begin position="553"/>
        <end position="565"/>
    </location>
</feature>
<feature type="compositionally biased region" description="Low complexity" evidence="1">
    <location>
        <begin position="258"/>
        <end position="272"/>
    </location>
</feature>
<sequence length="1347" mass="147658">MGPDTSLDYAVFQLSPRHSRCELFVSRNGTTEKLASGLVKPFVTHLKVAEEQVAHAVNSIKLEAGNHRNAETWFTKGTLERFVRFVSTPEVLEMVNTFDAEMSQLEGARKIYSQGGGGQVSSSGEGGTGSVEGADATKKELLRAIDVRLSAVRQDLVTACSRASAAGFNPETILELQLFADCFGAYRLNEACTQYISLCQRRVDLINQLKPRVEDQAVRSSWGSDMSIDDSNDDPSGSHQPSFQGKHLAGQEQRSLDTTIRSQARQQTSSSSLPVQHQKEKEEEKKEGAIPESSPGLPSQPSRRLSVQDRISLFENKQKENSGGKSISVGKSAELRRLSSDVSSAPAAEKAVLKRWSGASDMSIDTGNDRKDGNNTDSPLCIPSSSSAASLAKATVFPFSSEDNSKDLKDLHDPISASELKDQGELQTISVGGKGHELELKDNKVNWNHQGGPQSGAENNSFREERSGATFGRADRFGGDKDHVVIEGKPNHSRLRVPDSEFGKRVEDTEAKDHLPNHSRPKSHGRSLSGQFEGGLGGRSKNLLLHKEVAGDQSASQPQWRSFNSKAERAGKTDFSYSGRDSTKGENLEAPATVKMQKPVISGAEQMKKLGDGNDESSVPFGSSKPINFGKRTPDSQESNLSAQASSIEQFQRVRQSKGNQELNDELKMKANELEKLFAEHKLRVPGDQSNPNRRNKPVEIQIEQQMATSIQKRPAAAAVESSPIHFQIKKVELEAAGNSDTLEFNTPPTKMLDQPDYSSSLRRNFSDLSFSDDSRGKFYESYMKKRDAKLREEWGTKRAEKEAKLKAMHDSLDRSRAEMKSKFSASADRQDSRARRRTEKLRSFSAHSSAKKQQLPTDLIQSDEDEDLPAYSEQLYGQDKSFNEAAGQNKKFTPNRNVSSSTRIAAAAPVPRSAVKSSNPSSGKRRTPSENHLAQSVPNFSEFRKENTKPFLGAGKTTNRSQVRNSRSKSNGEDVPLTKEDNKSRRSQALRKSTAGPPELKDLSPLTTDATILAPLKSDKDQIESKTFLKKGNGIGPGAGPGIAKLQASSAISETLRSEDEFEDSAFEMEDDPDVARDVAEEELETTEVEECVNVDNNGKSRLSHESEKMVMSESDNSDPQRSQVDISSVAELPASVPSAFGAVEDSPAESPVSWNMHPFSYQHETSDVDAFVDSPMGSPTSWNSHSLSQAEADAAARMRKKWGSAQKPVLVSSSNNHSRKDVTKGFKRLIKFGRKSRGETLADWISATTSEGDDDTEDGRDPASRSSEDLRKSRMGFSHSHPSDDGFNEGELFNEQVQALHTSIPAPPANFKLRDDHASGSAIKAPRSFFSLSNFRSKGGDSKTR</sequence>
<feature type="compositionally biased region" description="Polar residues" evidence="1">
    <location>
        <begin position="1115"/>
        <end position="1128"/>
    </location>
</feature>
<feature type="compositionally biased region" description="Basic and acidic residues" evidence="1">
    <location>
        <begin position="461"/>
        <end position="516"/>
    </location>
</feature>
<organism evidence="2 3">
    <name type="scientific">Linum trigynum</name>
    <dbReference type="NCBI Taxonomy" id="586398"/>
    <lineage>
        <taxon>Eukaryota</taxon>
        <taxon>Viridiplantae</taxon>
        <taxon>Streptophyta</taxon>
        <taxon>Embryophyta</taxon>
        <taxon>Tracheophyta</taxon>
        <taxon>Spermatophyta</taxon>
        <taxon>Magnoliopsida</taxon>
        <taxon>eudicotyledons</taxon>
        <taxon>Gunneridae</taxon>
        <taxon>Pentapetalae</taxon>
        <taxon>rosids</taxon>
        <taxon>fabids</taxon>
        <taxon>Malpighiales</taxon>
        <taxon>Linaceae</taxon>
        <taxon>Linum</taxon>
    </lineage>
</organism>
<dbReference type="Proteomes" id="UP001497516">
    <property type="component" value="Chromosome 3"/>
</dbReference>
<dbReference type="EMBL" id="OZ034816">
    <property type="protein sequence ID" value="CAL1376315.1"/>
    <property type="molecule type" value="Genomic_DNA"/>
</dbReference>
<reference evidence="2 3" key="1">
    <citation type="submission" date="2024-04" db="EMBL/GenBank/DDBJ databases">
        <authorList>
            <person name="Fracassetti M."/>
        </authorList>
    </citation>
    <scope>NUCLEOTIDE SEQUENCE [LARGE SCALE GENOMIC DNA]</scope>
</reference>
<feature type="compositionally biased region" description="Basic and acidic residues" evidence="1">
    <location>
        <begin position="790"/>
        <end position="822"/>
    </location>
</feature>
<feature type="region of interest" description="Disordered" evidence="1">
    <location>
        <begin position="1172"/>
        <end position="1221"/>
    </location>
</feature>
<name>A0AAV2DS07_9ROSI</name>
<feature type="region of interest" description="Disordered" evidence="1">
    <location>
        <begin position="1048"/>
        <end position="1128"/>
    </location>
</feature>
<feature type="compositionally biased region" description="Acidic residues" evidence="1">
    <location>
        <begin position="1061"/>
        <end position="1074"/>
    </location>
</feature>
<feature type="compositionally biased region" description="Polar residues" evidence="1">
    <location>
        <begin position="234"/>
        <end position="243"/>
    </location>
</feature>
<feature type="compositionally biased region" description="Polar residues" evidence="1">
    <location>
        <begin position="636"/>
        <end position="646"/>
    </location>
</feature>
<feature type="compositionally biased region" description="Polar residues" evidence="1">
    <location>
        <begin position="957"/>
        <end position="970"/>
    </location>
</feature>
<gene>
    <name evidence="2" type="ORF">LTRI10_LOCUS18053</name>
</gene>
<accession>A0AAV2DS07</accession>
<keyword evidence="3" id="KW-1185">Reference proteome</keyword>
<feature type="compositionally biased region" description="Polar residues" evidence="1">
    <location>
        <begin position="1179"/>
        <end position="1191"/>
    </location>
</feature>
<dbReference type="PANTHER" id="PTHR31008:SF15">
    <property type="entry name" value="GPI-ANCHORED ADHESIN-LIKE PROTEIN"/>
    <property type="match status" value="1"/>
</dbReference>
<feature type="compositionally biased region" description="Basic and acidic residues" evidence="1">
    <location>
        <begin position="1261"/>
        <end position="1274"/>
    </location>
</feature>
<feature type="compositionally biased region" description="Acidic residues" evidence="1">
    <location>
        <begin position="1081"/>
        <end position="1094"/>
    </location>
</feature>
<feature type="compositionally biased region" description="Polar residues" evidence="1">
    <location>
        <begin position="296"/>
        <end position="305"/>
    </location>
</feature>
<feature type="compositionally biased region" description="Basic and acidic residues" evidence="1">
    <location>
        <begin position="971"/>
        <end position="985"/>
    </location>
</feature>
<proteinExistence type="predicted"/>
<feature type="region of interest" description="Disordered" evidence="1">
    <location>
        <begin position="1243"/>
        <end position="1293"/>
    </location>
</feature>
<feature type="region of interest" description="Disordered" evidence="1">
    <location>
        <begin position="445"/>
        <end position="646"/>
    </location>
</feature>
<evidence type="ECO:0000313" key="2">
    <source>
        <dbReference type="EMBL" id="CAL1376315.1"/>
    </source>
</evidence>
<evidence type="ECO:0008006" key="4">
    <source>
        <dbReference type="Google" id="ProtNLM"/>
    </source>
</evidence>
<feature type="region of interest" description="Disordered" evidence="1">
    <location>
        <begin position="790"/>
        <end position="1010"/>
    </location>
</feature>
<feature type="compositionally biased region" description="Polar residues" evidence="1">
    <location>
        <begin position="445"/>
        <end position="460"/>
    </location>
</feature>